<sequence>MIFIQTLKNPSQHMAMMFPNYSCSRSKIHILSATKGHAQVVKIKQLTSKSVVLSRIFAITIFCFSNSVQSLSEM</sequence>
<proteinExistence type="predicted"/>
<gene>
    <name evidence="1" type="ORF">OCBIM_22023122mg</name>
</gene>
<reference evidence="1" key="1">
    <citation type="submission" date="2015-07" db="EMBL/GenBank/DDBJ databases">
        <title>MeaNS - Measles Nucleotide Surveillance Program.</title>
        <authorList>
            <person name="Tran T."/>
            <person name="Druce J."/>
        </authorList>
    </citation>
    <scope>NUCLEOTIDE SEQUENCE</scope>
    <source>
        <strain evidence="1">UCB-OBI-ISO-001</strain>
        <tissue evidence="1">Gonad</tissue>
    </source>
</reference>
<evidence type="ECO:0000313" key="1">
    <source>
        <dbReference type="EMBL" id="KOF83876.1"/>
    </source>
</evidence>
<protein>
    <submittedName>
        <fullName evidence="1">Uncharacterized protein</fullName>
    </submittedName>
</protein>
<organism evidence="1">
    <name type="scientific">Octopus bimaculoides</name>
    <name type="common">California two-spotted octopus</name>
    <dbReference type="NCBI Taxonomy" id="37653"/>
    <lineage>
        <taxon>Eukaryota</taxon>
        <taxon>Metazoa</taxon>
        <taxon>Spiralia</taxon>
        <taxon>Lophotrochozoa</taxon>
        <taxon>Mollusca</taxon>
        <taxon>Cephalopoda</taxon>
        <taxon>Coleoidea</taxon>
        <taxon>Octopodiformes</taxon>
        <taxon>Octopoda</taxon>
        <taxon>Incirrata</taxon>
        <taxon>Octopodidae</taxon>
        <taxon>Octopus</taxon>
    </lineage>
</organism>
<accession>A0A0L8H3K0</accession>
<dbReference type="AlphaFoldDB" id="A0A0L8H3K0"/>
<name>A0A0L8H3K0_OCTBM</name>
<dbReference type="EMBL" id="KQ419350">
    <property type="protein sequence ID" value="KOF83876.1"/>
    <property type="molecule type" value="Genomic_DNA"/>
</dbReference>